<evidence type="ECO:0000313" key="13">
    <source>
        <dbReference type="Proteomes" id="UP000540191"/>
    </source>
</evidence>
<dbReference type="Pfam" id="PF00483">
    <property type="entry name" value="NTP_transferase"/>
    <property type="match status" value="1"/>
</dbReference>
<evidence type="ECO:0000256" key="3">
    <source>
        <dbReference type="ARBA" id="ARBA00022679"/>
    </source>
</evidence>
<evidence type="ECO:0000256" key="1">
    <source>
        <dbReference type="ARBA" id="ARBA00010443"/>
    </source>
</evidence>
<dbReference type="GO" id="GO:0008878">
    <property type="term" value="F:glucose-1-phosphate adenylyltransferase activity"/>
    <property type="evidence" value="ECO:0007669"/>
    <property type="project" value="UniProtKB-EC"/>
</dbReference>
<dbReference type="Pfam" id="PF24894">
    <property type="entry name" value="Hexapep_GlmU"/>
    <property type="match status" value="1"/>
</dbReference>
<evidence type="ECO:0000313" key="12">
    <source>
        <dbReference type="EMBL" id="MBB4736495.1"/>
    </source>
</evidence>
<name>A0A7W7GQQ0_9MICC</name>
<feature type="region of interest" description="Disordered" evidence="9">
    <location>
        <begin position="374"/>
        <end position="411"/>
    </location>
</feature>
<keyword evidence="3 12" id="KW-0808">Transferase</keyword>
<dbReference type="SUPFAM" id="SSF51161">
    <property type="entry name" value="Trimeric LpxA-like enzymes"/>
    <property type="match status" value="1"/>
</dbReference>
<keyword evidence="6" id="KW-0067">ATP-binding</keyword>
<dbReference type="Gene3D" id="2.160.10.10">
    <property type="entry name" value="Hexapeptide repeat proteins"/>
    <property type="match status" value="1"/>
</dbReference>
<evidence type="ECO:0000256" key="9">
    <source>
        <dbReference type="SAM" id="MobiDB-lite"/>
    </source>
</evidence>
<dbReference type="Proteomes" id="UP000540191">
    <property type="component" value="Unassembled WGS sequence"/>
</dbReference>
<keyword evidence="5" id="KW-0547">Nucleotide-binding</keyword>
<comment type="caution">
    <text evidence="12">The sequence shown here is derived from an EMBL/GenBank/DDBJ whole genome shotgun (WGS) entry which is preliminary data.</text>
</comment>
<dbReference type="PROSITE" id="PS00808">
    <property type="entry name" value="ADP_GLC_PYROPHOSPH_1"/>
    <property type="match status" value="1"/>
</dbReference>
<gene>
    <name evidence="12" type="ORF">HDA30_002003</name>
</gene>
<dbReference type="InterPro" id="IPR011831">
    <property type="entry name" value="ADP-Glc_PPase"/>
</dbReference>
<dbReference type="EMBL" id="JACHNA010000001">
    <property type="protein sequence ID" value="MBB4736495.1"/>
    <property type="molecule type" value="Genomic_DNA"/>
</dbReference>
<dbReference type="SUPFAM" id="SSF53448">
    <property type="entry name" value="Nucleotide-diphospho-sugar transferases"/>
    <property type="match status" value="1"/>
</dbReference>
<keyword evidence="8" id="KW-0119">Carbohydrate metabolism</keyword>
<sequence>MADPFPDDPRSQTVALVLAGGRGSRLAPLTDARSKPAVPFAGQYRLIDVALTTLAHSGVHDVWVVEQYRPFTLNQHLAGGRPWDLDGTRHGLRLLPPAQGRDEEGFARGNGHALHQQLAPLRQFGAGTVIIMSADHLYRIDLRPVLAQHRERGSELTVVTTQVDEDASRFGVVQTDADGRVTDYDYKPDAPATDVVATEIFVADIEALTEVTQSLLTAPADRPGETVDDDDPVGAELGDYGETIIPALVRRGRAHEYRHRGYWKDVGTIDAYYQAHMQLLRGEGLDLTDERWPLLSNFRAVPPAMIDARAEVRGSLVCPGARVAGRVEESVIGPRVVVEPGASVRRSVLLGSATVPAGAHLDAVVADVGAEIPAERTGESKPGPGNITVLVPADRDAPGDETTGAGEVPLD</sequence>
<dbReference type="RefSeq" id="WP_184242140.1">
    <property type="nucleotide sequence ID" value="NZ_JACHNA010000001.1"/>
</dbReference>
<evidence type="ECO:0000256" key="4">
    <source>
        <dbReference type="ARBA" id="ARBA00022695"/>
    </source>
</evidence>
<organism evidence="12 13">
    <name type="scientific">Micrococcus cohnii</name>
    <dbReference type="NCBI Taxonomy" id="993416"/>
    <lineage>
        <taxon>Bacteria</taxon>
        <taxon>Bacillati</taxon>
        <taxon>Actinomycetota</taxon>
        <taxon>Actinomycetes</taxon>
        <taxon>Micrococcales</taxon>
        <taxon>Micrococcaceae</taxon>
        <taxon>Micrococcus</taxon>
    </lineage>
</organism>
<evidence type="ECO:0000259" key="11">
    <source>
        <dbReference type="Pfam" id="PF24894"/>
    </source>
</evidence>
<dbReference type="AlphaFoldDB" id="A0A7W7GQQ0"/>
<feature type="domain" description="Glucose-1-phosphate adenylyltransferase/Bifunctional protein GlmU-like C-terminal hexapeptide" evidence="11">
    <location>
        <begin position="308"/>
        <end position="375"/>
    </location>
</feature>
<dbReference type="InterPro" id="IPR029044">
    <property type="entry name" value="Nucleotide-diphossugar_trans"/>
</dbReference>
<evidence type="ECO:0000256" key="2">
    <source>
        <dbReference type="ARBA" id="ARBA00022600"/>
    </source>
</evidence>
<dbReference type="InterPro" id="IPR056818">
    <property type="entry name" value="GlmU/GlgC-like_hexapep"/>
</dbReference>
<evidence type="ECO:0000256" key="6">
    <source>
        <dbReference type="ARBA" id="ARBA00022840"/>
    </source>
</evidence>
<keyword evidence="13" id="KW-1185">Reference proteome</keyword>
<keyword evidence="4 12" id="KW-0548">Nucleotidyltransferase</keyword>
<dbReference type="InterPro" id="IPR005835">
    <property type="entry name" value="NTP_transferase_dom"/>
</dbReference>
<keyword evidence="2" id="KW-0321">Glycogen metabolism</keyword>
<evidence type="ECO:0000256" key="7">
    <source>
        <dbReference type="ARBA" id="ARBA00023056"/>
    </source>
</evidence>
<protein>
    <submittedName>
        <fullName evidence="12">Glucose-1-phosphate adenylyltransferase</fullName>
        <ecNumber evidence="12">2.7.7.27</ecNumber>
    </submittedName>
</protein>
<evidence type="ECO:0000256" key="5">
    <source>
        <dbReference type="ARBA" id="ARBA00022741"/>
    </source>
</evidence>
<proteinExistence type="inferred from homology"/>
<feature type="domain" description="Nucleotidyl transferase" evidence="10">
    <location>
        <begin position="15"/>
        <end position="280"/>
    </location>
</feature>
<reference evidence="12 13" key="1">
    <citation type="submission" date="2020-08" db="EMBL/GenBank/DDBJ databases">
        <title>Sequencing the genomes of 1000 actinobacteria strains.</title>
        <authorList>
            <person name="Klenk H.-P."/>
        </authorList>
    </citation>
    <scope>NUCLEOTIDE SEQUENCE [LARGE SCALE GENOMIC DNA]</scope>
    <source>
        <strain evidence="12 13">DSM 23974</strain>
    </source>
</reference>
<accession>A0A7W7GQQ0</accession>
<dbReference type="InterPro" id="IPR011004">
    <property type="entry name" value="Trimer_LpxA-like_sf"/>
</dbReference>
<comment type="similarity">
    <text evidence="1">Belongs to the bacterial/plant glucose-1-phosphate adenylyltransferase family.</text>
</comment>
<keyword evidence="7" id="KW-0320">Glycogen biosynthesis</keyword>
<dbReference type="CDD" id="cd02508">
    <property type="entry name" value="ADP_Glucose_PP"/>
    <property type="match status" value="1"/>
</dbReference>
<dbReference type="GO" id="GO:0005978">
    <property type="term" value="P:glycogen biosynthetic process"/>
    <property type="evidence" value="ECO:0007669"/>
    <property type="project" value="UniProtKB-KW"/>
</dbReference>
<dbReference type="PANTHER" id="PTHR43523">
    <property type="entry name" value="GLUCOSE-1-PHOSPHATE ADENYLYLTRANSFERASE-RELATED"/>
    <property type="match status" value="1"/>
</dbReference>
<dbReference type="GO" id="GO:0005524">
    <property type="term" value="F:ATP binding"/>
    <property type="evidence" value="ECO:0007669"/>
    <property type="project" value="UniProtKB-KW"/>
</dbReference>
<evidence type="ECO:0000259" key="10">
    <source>
        <dbReference type="Pfam" id="PF00483"/>
    </source>
</evidence>
<dbReference type="PANTHER" id="PTHR43523:SF2">
    <property type="entry name" value="GLUCOSE-1-PHOSPHATE ADENYLYLTRANSFERASE"/>
    <property type="match status" value="1"/>
</dbReference>
<dbReference type="Gene3D" id="3.90.550.10">
    <property type="entry name" value="Spore Coat Polysaccharide Biosynthesis Protein SpsA, Chain A"/>
    <property type="match status" value="1"/>
</dbReference>
<dbReference type="InterPro" id="IPR005836">
    <property type="entry name" value="ADP_Glu_pyroP_CS"/>
</dbReference>
<dbReference type="EC" id="2.7.7.27" evidence="12"/>
<evidence type="ECO:0000256" key="8">
    <source>
        <dbReference type="ARBA" id="ARBA00023277"/>
    </source>
</evidence>